<accession>A0ABY8LD81</accession>
<gene>
    <name evidence="1" type="ORF">P8627_14090</name>
</gene>
<evidence type="ECO:0000313" key="1">
    <source>
        <dbReference type="EMBL" id="WGH78148.1"/>
    </source>
</evidence>
<dbReference type="EMBL" id="CP122537">
    <property type="protein sequence ID" value="WGH78148.1"/>
    <property type="molecule type" value="Genomic_DNA"/>
</dbReference>
<evidence type="ECO:0000313" key="2">
    <source>
        <dbReference type="Proteomes" id="UP001243420"/>
    </source>
</evidence>
<dbReference type="RefSeq" id="WP_279964845.1">
    <property type="nucleotide sequence ID" value="NZ_CP122537.1"/>
</dbReference>
<sequence>MARSPGHVLDRAYAEALSSFTAEYAAFYDLSLNEMLDALANDWDNLTIIDSPLQNLALLKDAMDGSSVLNTLPQVNTPNETLMAVFLGVASDKTVPISEDTVRALSIILERPLTDAQIASLAVSAEAVRIAVLTGQG</sequence>
<organism evidence="1 2">
    <name type="scientific">Jannaschia ovalis</name>
    <dbReference type="NCBI Taxonomy" id="3038773"/>
    <lineage>
        <taxon>Bacteria</taxon>
        <taxon>Pseudomonadati</taxon>
        <taxon>Pseudomonadota</taxon>
        <taxon>Alphaproteobacteria</taxon>
        <taxon>Rhodobacterales</taxon>
        <taxon>Roseobacteraceae</taxon>
        <taxon>Jannaschia</taxon>
    </lineage>
</organism>
<reference evidence="1 2" key="1">
    <citation type="submission" date="2023-04" db="EMBL/GenBank/DDBJ databases">
        <title>Jannaschia ovalis sp. nov., a marine bacterium isolated from sea tidal flat.</title>
        <authorList>
            <person name="Kwon D.Y."/>
            <person name="Kim J.-J."/>
        </authorList>
    </citation>
    <scope>NUCLEOTIDE SEQUENCE [LARGE SCALE GENOMIC DNA]</scope>
    <source>
        <strain evidence="1 2">GRR-S6-38</strain>
    </source>
</reference>
<dbReference type="Proteomes" id="UP001243420">
    <property type="component" value="Chromosome"/>
</dbReference>
<name>A0ABY8LD81_9RHOB</name>
<protein>
    <submittedName>
        <fullName evidence="1">Uncharacterized protein</fullName>
    </submittedName>
</protein>
<proteinExistence type="predicted"/>
<keyword evidence="2" id="KW-1185">Reference proteome</keyword>